<evidence type="ECO:0000256" key="1">
    <source>
        <dbReference type="ARBA" id="ARBA00022801"/>
    </source>
</evidence>
<dbReference type="Proteomes" id="UP000448235">
    <property type="component" value="Unassembled WGS sequence"/>
</dbReference>
<dbReference type="Gene3D" id="3.60.15.10">
    <property type="entry name" value="Ribonuclease Z/Hydroxyacylglutathione hydrolase-like"/>
    <property type="match status" value="1"/>
</dbReference>
<feature type="domain" description="Metallo-beta-lactamase" evidence="3">
    <location>
        <begin position="67"/>
        <end position="280"/>
    </location>
</feature>
<evidence type="ECO:0000313" key="5">
    <source>
        <dbReference type="Proteomes" id="UP000448235"/>
    </source>
</evidence>
<dbReference type="AlphaFoldDB" id="A0A7X4W1M0"/>
<dbReference type="InterPro" id="IPR036866">
    <property type="entry name" value="RibonucZ/Hydroxyglut_hydro"/>
</dbReference>
<dbReference type="SUPFAM" id="SSF56281">
    <property type="entry name" value="Metallo-hydrolase/oxidoreductase"/>
    <property type="match status" value="1"/>
</dbReference>
<name>A0A7X4W1M0_9GAMM</name>
<keyword evidence="1 4" id="KW-0378">Hydrolase</keyword>
<evidence type="ECO:0000313" key="4">
    <source>
        <dbReference type="EMBL" id="NAW14241.1"/>
    </source>
</evidence>
<comment type="caution">
    <text evidence="4">The sequence shown here is derived from an EMBL/GenBank/DDBJ whole genome shotgun (WGS) entry which is preliminary data.</text>
</comment>
<feature type="chain" id="PRO_5031128396" evidence="2">
    <location>
        <begin position="29"/>
        <end position="327"/>
    </location>
</feature>
<evidence type="ECO:0000259" key="3">
    <source>
        <dbReference type="Pfam" id="PF12706"/>
    </source>
</evidence>
<dbReference type="InterPro" id="IPR001279">
    <property type="entry name" value="Metallo-B-lactamas"/>
</dbReference>
<gene>
    <name evidence="4" type="ORF">GRB80_15515</name>
</gene>
<dbReference type="CDD" id="cd07719">
    <property type="entry name" value="arylsulfatase_AtsA-like_MBL-fold"/>
    <property type="match status" value="1"/>
</dbReference>
<keyword evidence="5" id="KW-1185">Reference proteome</keyword>
<organism evidence="4 5">
    <name type="scientific">Halomonas icarae</name>
    <dbReference type="NCBI Taxonomy" id="2691040"/>
    <lineage>
        <taxon>Bacteria</taxon>
        <taxon>Pseudomonadati</taxon>
        <taxon>Pseudomonadota</taxon>
        <taxon>Gammaproteobacteria</taxon>
        <taxon>Oceanospirillales</taxon>
        <taxon>Halomonadaceae</taxon>
        <taxon>Halomonas</taxon>
    </lineage>
</organism>
<proteinExistence type="predicted"/>
<reference evidence="4 5" key="1">
    <citation type="submission" date="2019-12" db="EMBL/GenBank/DDBJ databases">
        <title>Draft genome sequencing of Halomonas icarensis D1-1.</title>
        <authorList>
            <person name="Pandiyan K."/>
            <person name="Kushwaha P."/>
            <person name="Gowdham M."/>
            <person name="Chakdar H."/>
            <person name="Singh A."/>
            <person name="Kumar M."/>
            <person name="Saxena A.K."/>
        </authorList>
    </citation>
    <scope>NUCLEOTIDE SEQUENCE [LARGE SCALE GENOMIC DNA]</scope>
    <source>
        <strain evidence="4 5">D1-1</strain>
    </source>
</reference>
<protein>
    <submittedName>
        <fullName evidence="4">MBL fold metallo-hydrolase</fullName>
    </submittedName>
</protein>
<dbReference type="PANTHER" id="PTHR46018">
    <property type="entry name" value="ZINC PHOSPHODIESTERASE ELAC PROTEIN 1"/>
    <property type="match status" value="1"/>
</dbReference>
<accession>A0A7X4W1M0</accession>
<evidence type="ECO:0000256" key="2">
    <source>
        <dbReference type="SAM" id="SignalP"/>
    </source>
</evidence>
<feature type="signal peptide" evidence="2">
    <location>
        <begin position="1"/>
        <end position="28"/>
    </location>
</feature>
<dbReference type="Pfam" id="PF12706">
    <property type="entry name" value="Lactamase_B_2"/>
    <property type="match status" value="1"/>
</dbReference>
<dbReference type="RefSeq" id="WP_161424137.1">
    <property type="nucleotide sequence ID" value="NZ_JARWMY010000021.1"/>
</dbReference>
<sequence length="327" mass="35124">MQQLQQFKGRFGALFLALGVSLSLSAGAADDQQEARLVLLGTAGGPSAKAARAQPANALVIGDDVYIIDAGDGVVRQMILAGISPRDLRAVFLTHQHSDHNVGYCPLLVRSWASGQRDDIDAYGPEPLQRMTDACMALNEWDITLRQVDEGRPDLTRMVKVHEITADGVIYQDDNVTVTAFEVPHGAAEPSYGLRFDTAEHAIVFSGDTSGGDNLIQHAQDADILVHEVVSVPGVEALVERIDPGNDALVRHIVEAHTPPEEVGRIAKSTGVDTLVLNHFVPTGGPSDNDQSWYDAASSEFDGHIIVGQDLMEIPLTKSPTPDQGKQ</sequence>
<dbReference type="EMBL" id="WUTS01000001">
    <property type="protein sequence ID" value="NAW14241.1"/>
    <property type="molecule type" value="Genomic_DNA"/>
</dbReference>
<dbReference type="InterPro" id="IPR044094">
    <property type="entry name" value="AtsA-like_MBL-fold"/>
</dbReference>
<dbReference type="PANTHER" id="PTHR46018:SF2">
    <property type="entry name" value="ZINC PHOSPHODIESTERASE ELAC PROTEIN 1"/>
    <property type="match status" value="1"/>
</dbReference>
<dbReference type="GO" id="GO:0042781">
    <property type="term" value="F:3'-tRNA processing endoribonuclease activity"/>
    <property type="evidence" value="ECO:0007669"/>
    <property type="project" value="TreeGrafter"/>
</dbReference>
<keyword evidence="2" id="KW-0732">Signal</keyword>